<dbReference type="InterPro" id="IPR000424">
    <property type="entry name" value="Primosome_PriB/ssb"/>
</dbReference>
<protein>
    <recommendedName>
        <fullName evidence="2">Single-stranded DNA-binding protein</fullName>
    </recommendedName>
</protein>
<keyword evidence="1 2" id="KW-0238">DNA-binding</keyword>
<dbReference type="InterPro" id="IPR011344">
    <property type="entry name" value="ssDNA-bd"/>
</dbReference>
<name>A0A8S5TCW5_9CAUD</name>
<accession>A0A8S5TCW5</accession>
<dbReference type="PIRSF" id="PIRSF002070">
    <property type="entry name" value="SSB"/>
    <property type="match status" value="1"/>
</dbReference>
<proteinExistence type="inferred from homology"/>
<dbReference type="CDD" id="cd04496">
    <property type="entry name" value="SSB_OBF"/>
    <property type="match status" value="1"/>
</dbReference>
<dbReference type="PANTHER" id="PTHR10302:SF27">
    <property type="entry name" value="SINGLE-STRANDED DNA-BINDING PROTEIN"/>
    <property type="match status" value="1"/>
</dbReference>
<dbReference type="InterPro" id="IPR012340">
    <property type="entry name" value="NA-bd_OB-fold"/>
</dbReference>
<dbReference type="Gene3D" id="2.40.50.140">
    <property type="entry name" value="Nucleic acid-binding proteins"/>
    <property type="match status" value="1"/>
</dbReference>
<sequence length="112" mass="12686">MASVNKVILIGNLGQPPDVRITNSGSKVAEISLATTSYFTRDNERVEKTQWHTVTLWNKLAEIVERYTGKGSSVYIEGRLETEKWQDQNGQNRYTTKVIAESIQLLGSNTRR</sequence>
<dbReference type="Pfam" id="PF00436">
    <property type="entry name" value="SSB"/>
    <property type="match status" value="1"/>
</dbReference>
<dbReference type="SUPFAM" id="SSF50249">
    <property type="entry name" value="Nucleic acid-binding proteins"/>
    <property type="match status" value="1"/>
</dbReference>
<dbReference type="PROSITE" id="PS50935">
    <property type="entry name" value="SSB"/>
    <property type="match status" value="1"/>
</dbReference>
<dbReference type="GO" id="GO:0006260">
    <property type="term" value="P:DNA replication"/>
    <property type="evidence" value="ECO:0007669"/>
    <property type="project" value="InterPro"/>
</dbReference>
<dbReference type="PANTHER" id="PTHR10302">
    <property type="entry name" value="SINGLE-STRANDED DNA-BINDING PROTEIN"/>
    <property type="match status" value="1"/>
</dbReference>
<reference evidence="3" key="1">
    <citation type="journal article" date="2021" name="Proc. Natl. Acad. Sci. U.S.A.">
        <title>A Catalog of Tens of Thousands of Viruses from Human Metagenomes Reveals Hidden Associations with Chronic Diseases.</title>
        <authorList>
            <person name="Tisza M.J."/>
            <person name="Buck C.B."/>
        </authorList>
    </citation>
    <scope>NUCLEOTIDE SEQUENCE</scope>
    <source>
        <strain evidence="3">Ctw757</strain>
    </source>
</reference>
<organism evidence="3">
    <name type="scientific">Siphoviridae sp. ctw757</name>
    <dbReference type="NCBI Taxonomy" id="2827969"/>
    <lineage>
        <taxon>Viruses</taxon>
        <taxon>Duplodnaviria</taxon>
        <taxon>Heunggongvirae</taxon>
        <taxon>Uroviricota</taxon>
        <taxon>Caudoviricetes</taxon>
    </lineage>
</organism>
<dbReference type="GO" id="GO:0003697">
    <property type="term" value="F:single-stranded DNA binding"/>
    <property type="evidence" value="ECO:0007669"/>
    <property type="project" value="InterPro"/>
</dbReference>
<dbReference type="HAMAP" id="MF_00984">
    <property type="entry name" value="SSB"/>
    <property type="match status" value="1"/>
</dbReference>
<dbReference type="NCBIfam" id="TIGR00621">
    <property type="entry name" value="ssb"/>
    <property type="match status" value="1"/>
</dbReference>
<evidence type="ECO:0000256" key="2">
    <source>
        <dbReference type="PIRNR" id="PIRNR002070"/>
    </source>
</evidence>
<dbReference type="EMBL" id="BK032791">
    <property type="protein sequence ID" value="DAF60602.1"/>
    <property type="molecule type" value="Genomic_DNA"/>
</dbReference>
<evidence type="ECO:0000313" key="3">
    <source>
        <dbReference type="EMBL" id="DAF60602.1"/>
    </source>
</evidence>
<evidence type="ECO:0000256" key="1">
    <source>
        <dbReference type="ARBA" id="ARBA00023125"/>
    </source>
</evidence>
<dbReference type="GO" id="GO:0009295">
    <property type="term" value="C:nucleoid"/>
    <property type="evidence" value="ECO:0007669"/>
    <property type="project" value="TreeGrafter"/>
</dbReference>